<feature type="signal peptide" evidence="2">
    <location>
        <begin position="1"/>
        <end position="24"/>
    </location>
</feature>
<keyword evidence="1" id="KW-0472">Membrane</keyword>
<evidence type="ECO:0000313" key="3">
    <source>
        <dbReference type="EMBL" id="OWA51345.1"/>
    </source>
</evidence>
<dbReference type="EMBL" id="MTYJ01000222">
    <property type="protein sequence ID" value="OWA51345.1"/>
    <property type="molecule type" value="Genomic_DNA"/>
</dbReference>
<feature type="chain" id="PRO_5040718613" description="Receptor ligand binding region domain-containing protein" evidence="2">
    <location>
        <begin position="25"/>
        <end position="434"/>
    </location>
</feature>
<evidence type="ECO:0008006" key="5">
    <source>
        <dbReference type="Google" id="ProtNLM"/>
    </source>
</evidence>
<proteinExistence type="predicted"/>
<dbReference type="Gene3D" id="3.40.50.2300">
    <property type="match status" value="1"/>
</dbReference>
<evidence type="ECO:0000256" key="2">
    <source>
        <dbReference type="SAM" id="SignalP"/>
    </source>
</evidence>
<dbReference type="SUPFAM" id="SSF53822">
    <property type="entry name" value="Periplasmic binding protein-like I"/>
    <property type="match status" value="1"/>
</dbReference>
<dbReference type="AlphaFoldDB" id="A0A9X6NBY3"/>
<accession>A0A9X6NBY3</accession>
<comment type="caution">
    <text evidence="3">The sequence shown here is derived from an EMBL/GenBank/DDBJ whole genome shotgun (WGS) entry which is preliminary data.</text>
</comment>
<protein>
    <recommendedName>
        <fullName evidence="5">Receptor ligand binding region domain-containing protein</fullName>
    </recommendedName>
</protein>
<feature type="transmembrane region" description="Helical" evidence="1">
    <location>
        <begin position="366"/>
        <end position="391"/>
    </location>
</feature>
<dbReference type="Proteomes" id="UP000192578">
    <property type="component" value="Unassembled WGS sequence"/>
</dbReference>
<keyword evidence="1" id="KW-1133">Transmembrane helix</keyword>
<name>A0A9X6NBY3_HYPEX</name>
<evidence type="ECO:0000256" key="1">
    <source>
        <dbReference type="SAM" id="Phobius"/>
    </source>
</evidence>
<keyword evidence="4" id="KW-1185">Reference proteome</keyword>
<evidence type="ECO:0000313" key="4">
    <source>
        <dbReference type="Proteomes" id="UP000192578"/>
    </source>
</evidence>
<dbReference type="InterPro" id="IPR028082">
    <property type="entry name" value="Peripla_BP_I"/>
</dbReference>
<organism evidence="3 4">
    <name type="scientific">Hypsibius exemplaris</name>
    <name type="common">Freshwater tardigrade</name>
    <dbReference type="NCBI Taxonomy" id="2072580"/>
    <lineage>
        <taxon>Eukaryota</taxon>
        <taxon>Metazoa</taxon>
        <taxon>Ecdysozoa</taxon>
        <taxon>Tardigrada</taxon>
        <taxon>Eutardigrada</taxon>
        <taxon>Parachela</taxon>
        <taxon>Hypsibioidea</taxon>
        <taxon>Hypsibiidae</taxon>
        <taxon>Hypsibius</taxon>
    </lineage>
</organism>
<reference evidence="4" key="1">
    <citation type="submission" date="2017-01" db="EMBL/GenBank/DDBJ databases">
        <title>Comparative genomics of anhydrobiosis in the tardigrade Hypsibius dujardini.</title>
        <authorList>
            <person name="Yoshida Y."/>
            <person name="Koutsovoulos G."/>
            <person name="Laetsch D."/>
            <person name="Stevens L."/>
            <person name="Kumar S."/>
            <person name="Horikawa D."/>
            <person name="Ishino K."/>
            <person name="Komine S."/>
            <person name="Tomita M."/>
            <person name="Blaxter M."/>
            <person name="Arakawa K."/>
        </authorList>
    </citation>
    <scope>NUCLEOTIDE SEQUENCE [LARGE SCALE GENOMIC DNA]</scope>
    <source>
        <strain evidence="4">Z151</strain>
    </source>
</reference>
<keyword evidence="2" id="KW-0732">Signal</keyword>
<gene>
    <name evidence="3" type="ORF">BV898_15831</name>
</gene>
<sequence length="434" mass="48093">MPIILVRILLQTLPILWIINGHTAVIQVEIACPGFIDPRAGGNGALAYHGPAFEAAVRESNRLHADKFNFTLAYLSDDSKVVPPDIAFISMTPDLLAEWFYRKRQFAADGVPVIISPGNLDNTAVHQLTSAYNILCISTMAFTKSEFKLRPAPVPISFGTVSTPSIAAAIFSLLVKYNWRNVFLVLDLSSAPVYQGIQSDMMKSKESQTIKFDVRKVTTTNLLTFKRLLEDFAALSREEILLREEDKVQSHEPGLDHYVLNETLAHHGRSKLRDGRWISQQFLNRTFLAPGGLSDVYVDSHGVRRESLSVSHFTGENVSRKSSPGQTITNYKNCWTCSDTGRGGQWPPPNEPLCGFTHLHCSETPAVLQGGGLAAVLIPMTVGVAGLVVAIRKFRSHRATPWTSSPYNLNSLCLVLPGFEPYDGRSFFNRLLCY</sequence>
<keyword evidence="1" id="KW-0812">Transmembrane</keyword>